<name>A0A2Y9ANQ3_9MICO</name>
<dbReference type="Pfam" id="PF07729">
    <property type="entry name" value="FCD"/>
    <property type="match status" value="1"/>
</dbReference>
<dbReference type="SUPFAM" id="SSF46785">
    <property type="entry name" value="Winged helix' DNA-binding domain"/>
    <property type="match status" value="1"/>
</dbReference>
<dbReference type="CDD" id="cd07377">
    <property type="entry name" value="WHTH_GntR"/>
    <property type="match status" value="1"/>
</dbReference>
<feature type="domain" description="HTH gntR-type" evidence="4">
    <location>
        <begin position="17"/>
        <end position="85"/>
    </location>
</feature>
<accession>A0A2Y9ANQ3</accession>
<proteinExistence type="predicted"/>
<evidence type="ECO:0000313" key="6">
    <source>
        <dbReference type="Proteomes" id="UP000250222"/>
    </source>
</evidence>
<evidence type="ECO:0000256" key="3">
    <source>
        <dbReference type="ARBA" id="ARBA00023163"/>
    </source>
</evidence>
<sequence length="230" mass="25495">MNRADTSAHQAPLRKAPSMTDAVTARFHEAVASGEWPVGERIPVEAELMAWVGAGRNTVREAVQSLVRAGLVRREQGRGTFVIARSELATSLTRRATRAHRRDGLELRAALDGAAARIAALRRGDEDVTALREALDERTRAWEQDDRQVRIVADLRLHRAVVAATHNELFMELYDGLVPLYEEVLADDVDDDEDPHAGEHEQLVHAIVERRPVEAEAAVADILTPLIDEL</sequence>
<dbReference type="PANTHER" id="PTHR43537:SF47">
    <property type="entry name" value="REGULATORY PROTEIN GNTR HTH"/>
    <property type="match status" value="1"/>
</dbReference>
<dbReference type="PROSITE" id="PS50949">
    <property type="entry name" value="HTH_GNTR"/>
    <property type="match status" value="1"/>
</dbReference>
<keyword evidence="2" id="KW-0238">DNA-binding</keyword>
<dbReference type="Gene3D" id="1.10.10.10">
    <property type="entry name" value="Winged helix-like DNA-binding domain superfamily/Winged helix DNA-binding domain"/>
    <property type="match status" value="1"/>
</dbReference>
<dbReference type="GO" id="GO:0003677">
    <property type="term" value="F:DNA binding"/>
    <property type="evidence" value="ECO:0007669"/>
    <property type="project" value="UniProtKB-KW"/>
</dbReference>
<reference evidence="5 6" key="1">
    <citation type="submission" date="2016-10" db="EMBL/GenBank/DDBJ databases">
        <authorList>
            <person name="Cai Z."/>
        </authorList>
    </citation>
    <scope>NUCLEOTIDE SEQUENCE [LARGE SCALE GENOMIC DNA]</scope>
    <source>
        <strain evidence="5 6">CGMCC 1.10826</strain>
    </source>
</reference>
<dbReference type="InterPro" id="IPR036390">
    <property type="entry name" value="WH_DNA-bd_sf"/>
</dbReference>
<dbReference type="OrthoDB" id="3523737at2"/>
<dbReference type="SMART" id="SM00345">
    <property type="entry name" value="HTH_GNTR"/>
    <property type="match status" value="1"/>
</dbReference>
<dbReference type="Proteomes" id="UP000250222">
    <property type="component" value="Unassembled WGS sequence"/>
</dbReference>
<dbReference type="Gene3D" id="1.20.120.530">
    <property type="entry name" value="GntR ligand-binding domain-like"/>
    <property type="match status" value="1"/>
</dbReference>
<gene>
    <name evidence="5" type="ORF">SAMN05216184_11582</name>
</gene>
<dbReference type="PANTHER" id="PTHR43537">
    <property type="entry name" value="TRANSCRIPTIONAL REGULATOR, GNTR FAMILY"/>
    <property type="match status" value="1"/>
</dbReference>
<keyword evidence="3" id="KW-0804">Transcription</keyword>
<dbReference type="GO" id="GO:0003700">
    <property type="term" value="F:DNA-binding transcription factor activity"/>
    <property type="evidence" value="ECO:0007669"/>
    <property type="project" value="InterPro"/>
</dbReference>
<keyword evidence="6" id="KW-1185">Reference proteome</keyword>
<organism evidence="5 6">
    <name type="scientific">Georgenia satyanarayanai</name>
    <dbReference type="NCBI Taxonomy" id="860221"/>
    <lineage>
        <taxon>Bacteria</taxon>
        <taxon>Bacillati</taxon>
        <taxon>Actinomycetota</taxon>
        <taxon>Actinomycetes</taxon>
        <taxon>Micrococcales</taxon>
        <taxon>Bogoriellaceae</taxon>
        <taxon>Georgenia</taxon>
    </lineage>
</organism>
<evidence type="ECO:0000313" key="5">
    <source>
        <dbReference type="EMBL" id="SSA46154.1"/>
    </source>
</evidence>
<dbReference type="AlphaFoldDB" id="A0A2Y9ANQ3"/>
<dbReference type="SMART" id="SM00895">
    <property type="entry name" value="FCD"/>
    <property type="match status" value="1"/>
</dbReference>
<dbReference type="InterPro" id="IPR008920">
    <property type="entry name" value="TF_FadR/GntR_C"/>
</dbReference>
<dbReference type="Pfam" id="PF00392">
    <property type="entry name" value="GntR"/>
    <property type="match status" value="1"/>
</dbReference>
<dbReference type="PRINTS" id="PR00035">
    <property type="entry name" value="HTHGNTR"/>
</dbReference>
<keyword evidence="1" id="KW-0805">Transcription regulation</keyword>
<dbReference type="InterPro" id="IPR036388">
    <property type="entry name" value="WH-like_DNA-bd_sf"/>
</dbReference>
<evidence type="ECO:0000256" key="1">
    <source>
        <dbReference type="ARBA" id="ARBA00023015"/>
    </source>
</evidence>
<dbReference type="EMBL" id="UETB01000015">
    <property type="protein sequence ID" value="SSA46154.1"/>
    <property type="molecule type" value="Genomic_DNA"/>
</dbReference>
<evidence type="ECO:0000256" key="2">
    <source>
        <dbReference type="ARBA" id="ARBA00023125"/>
    </source>
</evidence>
<protein>
    <submittedName>
        <fullName evidence="5">Transcriptional regulator, GntR family</fullName>
    </submittedName>
</protein>
<dbReference type="InterPro" id="IPR000524">
    <property type="entry name" value="Tscrpt_reg_HTH_GntR"/>
</dbReference>
<dbReference type="InterPro" id="IPR011711">
    <property type="entry name" value="GntR_C"/>
</dbReference>
<evidence type="ECO:0000259" key="4">
    <source>
        <dbReference type="PROSITE" id="PS50949"/>
    </source>
</evidence>
<dbReference type="SUPFAM" id="SSF48008">
    <property type="entry name" value="GntR ligand-binding domain-like"/>
    <property type="match status" value="1"/>
</dbReference>